<gene>
    <name evidence="2" type="ORF">SAMN02745674_00104</name>
</gene>
<dbReference type="InterPro" id="IPR010980">
    <property type="entry name" value="Cyt_c/b562"/>
</dbReference>
<dbReference type="OrthoDB" id="5984407at2"/>
<sequence length="150" mass="16204">MSDPKPGSPDSSRHGNGAKYMLLLLVGLLVGVVATVMAMRALDARRDHFPGSVMQVQQWHLAQLRGSVERNRCSAADSVPHLQTLRATGNDLEPAFPGLADDERFATHASQFRRTLDAALSRPPADCEALGVVVQDLGESCKGCHQDFRG</sequence>
<dbReference type="AlphaFoldDB" id="A0A1T4LPV5"/>
<dbReference type="GO" id="GO:0005506">
    <property type="term" value="F:iron ion binding"/>
    <property type="evidence" value="ECO:0007669"/>
    <property type="project" value="InterPro"/>
</dbReference>
<dbReference type="GO" id="GO:0020037">
    <property type="term" value="F:heme binding"/>
    <property type="evidence" value="ECO:0007669"/>
    <property type="project" value="InterPro"/>
</dbReference>
<protein>
    <submittedName>
        <fullName evidence="2">Cytochrome C</fullName>
    </submittedName>
</protein>
<keyword evidence="1" id="KW-0812">Transmembrane</keyword>
<dbReference type="EMBL" id="FUXP01000001">
    <property type="protein sequence ID" value="SJZ56769.1"/>
    <property type="molecule type" value="Genomic_DNA"/>
</dbReference>
<dbReference type="GO" id="GO:0022900">
    <property type="term" value="P:electron transport chain"/>
    <property type="evidence" value="ECO:0007669"/>
    <property type="project" value="InterPro"/>
</dbReference>
<dbReference type="InterPro" id="IPR002321">
    <property type="entry name" value="Cyt_c_II"/>
</dbReference>
<evidence type="ECO:0000313" key="2">
    <source>
        <dbReference type="EMBL" id="SJZ56769.1"/>
    </source>
</evidence>
<proteinExistence type="predicted"/>
<dbReference type="GO" id="GO:0009055">
    <property type="term" value="F:electron transfer activity"/>
    <property type="evidence" value="ECO:0007669"/>
    <property type="project" value="InterPro"/>
</dbReference>
<keyword evidence="1" id="KW-1133">Transmembrane helix</keyword>
<keyword evidence="3" id="KW-1185">Reference proteome</keyword>
<dbReference type="RefSeq" id="WP_078756769.1">
    <property type="nucleotide sequence ID" value="NZ_FUXP01000001.1"/>
</dbReference>
<evidence type="ECO:0000256" key="1">
    <source>
        <dbReference type="SAM" id="Phobius"/>
    </source>
</evidence>
<dbReference type="PROSITE" id="PS51009">
    <property type="entry name" value="CYTCII"/>
    <property type="match status" value="1"/>
</dbReference>
<dbReference type="Gene3D" id="1.20.120.10">
    <property type="entry name" value="Cytochrome c/b562"/>
    <property type="match status" value="1"/>
</dbReference>
<dbReference type="SUPFAM" id="SSF47175">
    <property type="entry name" value="Cytochromes"/>
    <property type="match status" value="1"/>
</dbReference>
<keyword evidence="1" id="KW-0472">Membrane</keyword>
<reference evidence="2 3" key="1">
    <citation type="submission" date="2017-02" db="EMBL/GenBank/DDBJ databases">
        <authorList>
            <person name="Peterson S.W."/>
        </authorList>
    </citation>
    <scope>NUCLEOTIDE SEQUENCE [LARGE SCALE GENOMIC DNA]</scope>
    <source>
        <strain evidence="2 3">DSM 21749</strain>
    </source>
</reference>
<evidence type="ECO:0000313" key="3">
    <source>
        <dbReference type="Proteomes" id="UP000190061"/>
    </source>
</evidence>
<organism evidence="2 3">
    <name type="scientific">Lysobacter spongiicola DSM 21749</name>
    <dbReference type="NCBI Taxonomy" id="1122188"/>
    <lineage>
        <taxon>Bacteria</taxon>
        <taxon>Pseudomonadati</taxon>
        <taxon>Pseudomonadota</taxon>
        <taxon>Gammaproteobacteria</taxon>
        <taxon>Lysobacterales</taxon>
        <taxon>Lysobacteraceae</taxon>
        <taxon>Novilysobacter</taxon>
    </lineage>
</organism>
<dbReference type="STRING" id="1122188.SAMN02745674_00104"/>
<accession>A0A1T4LPV5</accession>
<dbReference type="Proteomes" id="UP000190061">
    <property type="component" value="Unassembled WGS sequence"/>
</dbReference>
<name>A0A1T4LPV5_9GAMM</name>
<feature type="transmembrane region" description="Helical" evidence="1">
    <location>
        <begin position="20"/>
        <end position="39"/>
    </location>
</feature>